<dbReference type="PROSITE" id="PS00036">
    <property type="entry name" value="BZIP_BASIC"/>
    <property type="match status" value="1"/>
</dbReference>
<evidence type="ECO:0000256" key="1">
    <source>
        <dbReference type="ARBA" id="ARBA00004123"/>
    </source>
</evidence>
<keyword evidence="10" id="KW-1185">Reference proteome</keyword>
<dbReference type="EMBL" id="BTRK01000005">
    <property type="protein sequence ID" value="GMR54122.1"/>
    <property type="molecule type" value="Genomic_DNA"/>
</dbReference>
<dbReference type="PANTHER" id="PTHR13044">
    <property type="entry name" value="ACTIVATING TRANSCRIPTION FACTOR ATF 4/5"/>
    <property type="match status" value="1"/>
</dbReference>
<gene>
    <name evidence="9" type="ORF">PMAYCL1PPCAC_24317</name>
</gene>
<feature type="compositionally biased region" description="Basic and acidic residues" evidence="7">
    <location>
        <begin position="141"/>
        <end position="156"/>
    </location>
</feature>
<comment type="similarity">
    <text evidence="2">Belongs to the bZIP family.</text>
</comment>
<keyword evidence="6" id="KW-0539">Nucleus</keyword>
<feature type="region of interest" description="Disordered" evidence="7">
    <location>
        <begin position="112"/>
        <end position="156"/>
    </location>
</feature>
<comment type="subcellular location">
    <subcellularLocation>
        <location evidence="1">Nucleus</location>
    </subcellularLocation>
</comment>
<evidence type="ECO:0000256" key="6">
    <source>
        <dbReference type="ARBA" id="ARBA00023242"/>
    </source>
</evidence>
<keyword evidence="5" id="KW-0804">Transcription</keyword>
<dbReference type="GO" id="GO:0001228">
    <property type="term" value="F:DNA-binding transcription activator activity, RNA polymerase II-specific"/>
    <property type="evidence" value="ECO:0007669"/>
    <property type="project" value="TreeGrafter"/>
</dbReference>
<protein>
    <recommendedName>
        <fullName evidence="8">BZIP domain-containing protein</fullName>
    </recommendedName>
</protein>
<dbReference type="GO" id="GO:0005634">
    <property type="term" value="C:nucleus"/>
    <property type="evidence" value="ECO:0007669"/>
    <property type="project" value="UniProtKB-SubCell"/>
</dbReference>
<dbReference type="Gene3D" id="1.20.5.170">
    <property type="match status" value="2"/>
</dbReference>
<dbReference type="SUPFAM" id="SSF57959">
    <property type="entry name" value="Leucine zipper domain"/>
    <property type="match status" value="2"/>
</dbReference>
<evidence type="ECO:0000256" key="3">
    <source>
        <dbReference type="ARBA" id="ARBA00023015"/>
    </source>
</evidence>
<reference evidence="10" key="1">
    <citation type="submission" date="2022-10" db="EMBL/GenBank/DDBJ databases">
        <title>Genome assembly of Pristionchus species.</title>
        <authorList>
            <person name="Yoshida K."/>
            <person name="Sommer R.J."/>
        </authorList>
    </citation>
    <scope>NUCLEOTIDE SEQUENCE [LARGE SCALE GENOMIC DNA]</scope>
    <source>
        <strain evidence="10">RS5460</strain>
    </source>
</reference>
<dbReference type="AlphaFoldDB" id="A0AAN5D0W6"/>
<dbReference type="GO" id="GO:0000977">
    <property type="term" value="F:RNA polymerase II transcription regulatory region sequence-specific DNA binding"/>
    <property type="evidence" value="ECO:0007669"/>
    <property type="project" value="TreeGrafter"/>
</dbReference>
<evidence type="ECO:0000256" key="5">
    <source>
        <dbReference type="ARBA" id="ARBA00023163"/>
    </source>
</evidence>
<proteinExistence type="inferred from homology"/>
<dbReference type="InterPro" id="IPR046347">
    <property type="entry name" value="bZIP_sf"/>
</dbReference>
<feature type="region of interest" description="Disordered" evidence="7">
    <location>
        <begin position="236"/>
        <end position="255"/>
    </location>
</feature>
<dbReference type="PANTHER" id="PTHR13044:SF14">
    <property type="entry name" value="CRYPTOCEPHAL, ISOFORM A"/>
    <property type="match status" value="1"/>
</dbReference>
<dbReference type="InterPro" id="IPR004827">
    <property type="entry name" value="bZIP"/>
</dbReference>
<sequence>GLKMAEVKLHEPLNKMWSSPMDEEETALVDHSEEETMANGVGEEDRVKEEIEDIEEEDPIDPDFVSRFGIGGSQGNLKMRMVNSITEQPERGMSSLITSTTPLDLATLLNASRQEESGEASQSTLHGRMKREASQGSSEASDVKRKASNREAANRYREKKKQELEVMRIDEEALIARNAELRLTEVRLMEDIREMREKMTATFGFAPPFEHEPSLLDINPCLLVVSYEKTPKRIPFPKGLSPAEQNRESVRRDREKKKARFEALRAEEAILSMGKDMLLDQVNKLEEEIHMLKERMRSVGFIIPQLSHVY</sequence>
<keyword evidence="4" id="KW-0238">DNA-binding</keyword>
<evidence type="ECO:0000313" key="10">
    <source>
        <dbReference type="Proteomes" id="UP001328107"/>
    </source>
</evidence>
<evidence type="ECO:0000259" key="8">
    <source>
        <dbReference type="PROSITE" id="PS50217"/>
    </source>
</evidence>
<name>A0AAN5D0W6_9BILA</name>
<evidence type="ECO:0000256" key="7">
    <source>
        <dbReference type="SAM" id="MobiDB-lite"/>
    </source>
</evidence>
<feature type="domain" description="BZIP" evidence="8">
    <location>
        <begin position="139"/>
        <end position="202"/>
    </location>
</feature>
<comment type="caution">
    <text evidence="9">The sequence shown here is derived from an EMBL/GenBank/DDBJ whole genome shotgun (WGS) entry which is preliminary data.</text>
</comment>
<organism evidence="9 10">
    <name type="scientific">Pristionchus mayeri</name>
    <dbReference type="NCBI Taxonomy" id="1317129"/>
    <lineage>
        <taxon>Eukaryota</taxon>
        <taxon>Metazoa</taxon>
        <taxon>Ecdysozoa</taxon>
        <taxon>Nematoda</taxon>
        <taxon>Chromadorea</taxon>
        <taxon>Rhabditida</taxon>
        <taxon>Rhabditina</taxon>
        <taxon>Diplogasteromorpha</taxon>
        <taxon>Diplogasteroidea</taxon>
        <taxon>Neodiplogasteridae</taxon>
        <taxon>Pristionchus</taxon>
    </lineage>
</organism>
<evidence type="ECO:0000313" key="9">
    <source>
        <dbReference type="EMBL" id="GMR54122.1"/>
    </source>
</evidence>
<feature type="domain" description="BZIP" evidence="8">
    <location>
        <begin position="244"/>
        <end position="299"/>
    </location>
</feature>
<dbReference type="SMART" id="SM00338">
    <property type="entry name" value="BRLZ"/>
    <property type="match status" value="2"/>
</dbReference>
<dbReference type="Pfam" id="PF07716">
    <property type="entry name" value="bZIP_2"/>
    <property type="match status" value="1"/>
</dbReference>
<dbReference type="Proteomes" id="UP001328107">
    <property type="component" value="Unassembled WGS sequence"/>
</dbReference>
<evidence type="ECO:0000256" key="2">
    <source>
        <dbReference type="ARBA" id="ARBA00007163"/>
    </source>
</evidence>
<accession>A0AAN5D0W6</accession>
<evidence type="ECO:0000256" key="4">
    <source>
        <dbReference type="ARBA" id="ARBA00023125"/>
    </source>
</evidence>
<keyword evidence="3" id="KW-0805">Transcription regulation</keyword>
<feature type="non-terminal residue" evidence="9">
    <location>
        <position position="1"/>
    </location>
</feature>
<dbReference type="PROSITE" id="PS50217">
    <property type="entry name" value="BZIP"/>
    <property type="match status" value="2"/>
</dbReference>